<evidence type="ECO:0000256" key="1">
    <source>
        <dbReference type="SAM" id="MobiDB-lite"/>
    </source>
</evidence>
<dbReference type="Gene3D" id="3.30.365.10">
    <property type="entry name" value="Aldehyde oxidase/xanthine dehydrogenase, molybdopterin binding domain"/>
    <property type="match status" value="1"/>
</dbReference>
<dbReference type="Proteomes" id="UP001521150">
    <property type="component" value="Unassembled WGS sequence"/>
</dbReference>
<protein>
    <submittedName>
        <fullName evidence="3">Molybdopterin-dependent oxidoreductase</fullName>
    </submittedName>
</protein>
<name>A0ABS8ZHB8_9PSEU</name>
<dbReference type="SUPFAM" id="SSF56003">
    <property type="entry name" value="Molybdenum cofactor-binding domain"/>
    <property type="match status" value="1"/>
</dbReference>
<feature type="domain" description="Aldehyde oxidase/xanthine dehydrogenase first molybdopterin binding" evidence="2">
    <location>
        <begin position="2"/>
        <end position="52"/>
    </location>
</feature>
<dbReference type="InterPro" id="IPR037165">
    <property type="entry name" value="AldOxase/xan_DH_Mopterin-bd_sf"/>
</dbReference>
<feature type="region of interest" description="Disordered" evidence="1">
    <location>
        <begin position="81"/>
        <end position="102"/>
    </location>
</feature>
<gene>
    <name evidence="3" type="ORF">LWC34_29220</name>
</gene>
<comment type="caution">
    <text evidence="3">The sequence shown here is derived from an EMBL/GenBank/DDBJ whole genome shotgun (WGS) entry which is preliminary data.</text>
</comment>
<evidence type="ECO:0000313" key="3">
    <source>
        <dbReference type="EMBL" id="MCE7006877.1"/>
    </source>
</evidence>
<reference evidence="3 4" key="1">
    <citation type="submission" date="2021-12" db="EMBL/GenBank/DDBJ databases">
        <title>Genome sequence of Kibdelosporangium philippinense ATCC 49844.</title>
        <authorList>
            <person name="Fedorov E.A."/>
            <person name="Omeragic M."/>
            <person name="Shalygina K.F."/>
            <person name="Maclea K.S."/>
        </authorList>
    </citation>
    <scope>NUCLEOTIDE SEQUENCE [LARGE SCALE GENOMIC DNA]</scope>
    <source>
        <strain evidence="3 4">ATCC 49844</strain>
    </source>
</reference>
<proteinExistence type="predicted"/>
<accession>A0ABS8ZHB8</accession>
<keyword evidence="4" id="KW-1185">Reference proteome</keyword>
<evidence type="ECO:0000259" key="2">
    <source>
        <dbReference type="Pfam" id="PF02738"/>
    </source>
</evidence>
<dbReference type="EMBL" id="JAJVCN010000002">
    <property type="protein sequence ID" value="MCE7006877.1"/>
    <property type="molecule type" value="Genomic_DNA"/>
</dbReference>
<organism evidence="3 4">
    <name type="scientific">Kibdelosporangium philippinense</name>
    <dbReference type="NCBI Taxonomy" id="211113"/>
    <lineage>
        <taxon>Bacteria</taxon>
        <taxon>Bacillati</taxon>
        <taxon>Actinomycetota</taxon>
        <taxon>Actinomycetes</taxon>
        <taxon>Pseudonocardiales</taxon>
        <taxon>Pseudonocardiaceae</taxon>
        <taxon>Kibdelosporangium</taxon>
    </lineage>
</organism>
<dbReference type="Pfam" id="PF02738">
    <property type="entry name" value="MoCoBD_1"/>
    <property type="match status" value="1"/>
</dbReference>
<dbReference type="RefSeq" id="WP_233728300.1">
    <property type="nucleotide sequence ID" value="NZ_JBHMDJ010000038.1"/>
</dbReference>
<feature type="compositionally biased region" description="Low complexity" evidence="1">
    <location>
        <begin position="84"/>
        <end position="102"/>
    </location>
</feature>
<evidence type="ECO:0000313" key="4">
    <source>
        <dbReference type="Proteomes" id="UP001521150"/>
    </source>
</evidence>
<dbReference type="InterPro" id="IPR008274">
    <property type="entry name" value="AldOxase/xan_DH_MoCoBD1"/>
</dbReference>
<sequence>MHTQQNMVTLDMLSNTIMRAPGEAIGSFALESAMDELAYKLDMDPVELRMRNQPARNPISGKRIGHRMLREAFARISARSGWIGTPARSGSPGSSARSTSAP</sequence>